<proteinExistence type="predicted"/>
<protein>
    <submittedName>
        <fullName evidence="2">Uncharacterized protein</fullName>
    </submittedName>
</protein>
<feature type="compositionally biased region" description="Basic and acidic residues" evidence="1">
    <location>
        <begin position="1"/>
        <end position="10"/>
    </location>
</feature>
<gene>
    <name evidence="2" type="ORF">B296_00058506</name>
</gene>
<reference evidence="2 3" key="1">
    <citation type="journal article" date="2014" name="Agronomy (Basel)">
        <title>A Draft Genome Sequence for Ensete ventricosum, the Drought-Tolerant Tree Against Hunger.</title>
        <authorList>
            <person name="Harrison J."/>
            <person name="Moore K.A."/>
            <person name="Paszkiewicz K."/>
            <person name="Jones T."/>
            <person name="Grant M."/>
            <person name="Ambacheew D."/>
            <person name="Muzemil S."/>
            <person name="Studholme D.J."/>
        </authorList>
    </citation>
    <scope>NUCLEOTIDE SEQUENCE [LARGE SCALE GENOMIC DNA]</scope>
</reference>
<feature type="region of interest" description="Disordered" evidence="1">
    <location>
        <begin position="150"/>
        <end position="173"/>
    </location>
</feature>
<evidence type="ECO:0000313" key="3">
    <source>
        <dbReference type="Proteomes" id="UP000287651"/>
    </source>
</evidence>
<evidence type="ECO:0000313" key="2">
    <source>
        <dbReference type="EMBL" id="RRT36006.1"/>
    </source>
</evidence>
<name>A0A426X953_ENSVE</name>
<sequence length="173" mass="19299">MRRNRFRWDRWPATSGGTERSTPYSNTLLLNAQNNGDMLICSVAPRISGLLKHRLEEVNGGEPVEWESLFSCSKVFDSFLQLLLQSPNRSPLPDVHLGFPKALKIRFAHAIIRQNPLKISAFPRIHRPPVRPHPPGVHGVGASRRWRQGLHPQIPHQGPQAFLPAPAPSAAPG</sequence>
<comment type="caution">
    <text evidence="2">The sequence shown here is derived from an EMBL/GenBank/DDBJ whole genome shotgun (WGS) entry which is preliminary data.</text>
</comment>
<evidence type="ECO:0000256" key="1">
    <source>
        <dbReference type="SAM" id="MobiDB-lite"/>
    </source>
</evidence>
<feature type="region of interest" description="Disordered" evidence="1">
    <location>
        <begin position="1"/>
        <end position="21"/>
    </location>
</feature>
<dbReference type="EMBL" id="AMZH03024193">
    <property type="protein sequence ID" value="RRT36006.1"/>
    <property type="molecule type" value="Genomic_DNA"/>
</dbReference>
<accession>A0A426X953</accession>
<dbReference type="AlphaFoldDB" id="A0A426X953"/>
<dbReference type="Proteomes" id="UP000287651">
    <property type="component" value="Unassembled WGS sequence"/>
</dbReference>
<organism evidence="2 3">
    <name type="scientific">Ensete ventricosum</name>
    <name type="common">Abyssinian banana</name>
    <name type="synonym">Musa ensete</name>
    <dbReference type="NCBI Taxonomy" id="4639"/>
    <lineage>
        <taxon>Eukaryota</taxon>
        <taxon>Viridiplantae</taxon>
        <taxon>Streptophyta</taxon>
        <taxon>Embryophyta</taxon>
        <taxon>Tracheophyta</taxon>
        <taxon>Spermatophyta</taxon>
        <taxon>Magnoliopsida</taxon>
        <taxon>Liliopsida</taxon>
        <taxon>Zingiberales</taxon>
        <taxon>Musaceae</taxon>
        <taxon>Ensete</taxon>
    </lineage>
</organism>